<keyword evidence="1" id="KW-0175">Coiled coil</keyword>
<sequence length="941" mass="109195">MIIDEQDDDTNQFHKLENNKIIAILKVPINSSDNIDEYKKFMKIVQNSILEDSMLKQEDIIEGKKQYREGLLIYDKQDKIFYVFDKKTGEKFGTFGSWIKFLKVRKIFSGERSALATIFFEPNSSGSNLASLLRTEQSSYWKNCDSINIAEVTSLIKTEFFGVGIRDIINGIGVTFFGKEQKIEKYLIIKWQKNLISYELYVLKKSVKEINGIETGITSERTISEISRIIHYISMTKICTGQKTEGFEKVVQLRGIHLVRNQKNSNNIHEPFAILENQNQPQEAYRRIDCHLLVTETNVCKNCQKLKDTLIKIKNRNFMDTLHFKSAHASQEVLSKKIQIQRKKITSQEQKIRNLQLQLQQKVEEEEEVVSEELGQIAKKVARDVREKKVDLSSFNPMFQELIRIQSGKVNGVRYHPMFLRWAISVYSRAGNTAYEAMKGIMRLPSVSTIKNYINESQQCSGWQIKTAYHILEKMAVENIGNHGRIGFFSHDSFKIQKGLLWSQRDNRYVGYLDFENEKEELQSFIIQCEKELQGENTSNLPNLKDNNRDLATQVHQIIWHSATYNFAYPIAYYGINTLDAHEINKILFQLAANLECIGIHTYGSVCDGAGENRNHIKSFDWWAFSWSLGDIVEVDIGKNNYERAKIIATSLDRSKFTVQLLDSSISSELQEFVHYSCLYRQIFHRKKPLKGLADSRLQTLKKIYDWFVIRDHQKISAINWISSQCQFDLLLSIQGFLGMTKEIFTLHPNSTIEPRRVSKDMLKGLFGTIRQLGGDSSTQKLKGYGHALNKFQMCIRDRNNSMHSTLLSSTTQLSNMPPFVQKIFKALLLDDLFMGRIEIQTLSFSEDINQLNQKVSFFQKERQQFFNSCLYNNRIFSLLEKWNDNIKNIVLKLIPKKKGKLWSPTWITQLEVSLNNYLCSGIWFLEFQEVIVQNHSTTTT</sequence>
<reference evidence="3 4" key="2">
    <citation type="journal article" date="2018" name="New Phytol.">
        <title>High intraspecific genome diversity in the model arbuscular mycorrhizal symbiont Rhizophagus irregularis.</title>
        <authorList>
            <person name="Chen E.C.H."/>
            <person name="Morin E."/>
            <person name="Beaudet D."/>
            <person name="Noel J."/>
            <person name="Yildirir G."/>
            <person name="Ndikumana S."/>
            <person name="Charron P."/>
            <person name="St-Onge C."/>
            <person name="Giorgi J."/>
            <person name="Kruger M."/>
            <person name="Marton T."/>
            <person name="Ropars J."/>
            <person name="Grigoriev I.V."/>
            <person name="Hainaut M."/>
            <person name="Henrissat B."/>
            <person name="Roux C."/>
            <person name="Martin F."/>
            <person name="Corradi N."/>
        </authorList>
    </citation>
    <scope>NUCLEOTIDE SEQUENCE [LARGE SCALE GENOMIC DNA]</scope>
    <source>
        <strain evidence="3 4">DAOM 197198</strain>
    </source>
</reference>
<evidence type="ECO:0000313" key="4">
    <source>
        <dbReference type="Proteomes" id="UP000018888"/>
    </source>
</evidence>
<evidence type="ECO:0000259" key="2">
    <source>
        <dbReference type="Pfam" id="PF21787"/>
    </source>
</evidence>
<gene>
    <name evidence="3" type="ORF">GLOIN_2v1814039</name>
</gene>
<proteinExistence type="predicted"/>
<reference evidence="3 4" key="1">
    <citation type="journal article" date="2013" name="Proc. Natl. Acad. Sci. U.S.A.">
        <title>Genome of an arbuscular mycorrhizal fungus provides insight into the oldest plant symbiosis.</title>
        <authorList>
            <person name="Tisserant E."/>
            <person name="Malbreil M."/>
            <person name="Kuo A."/>
            <person name="Kohler A."/>
            <person name="Symeonidi A."/>
            <person name="Balestrini R."/>
            <person name="Charron P."/>
            <person name="Duensing N."/>
            <person name="Frei Dit Frey N."/>
            <person name="Gianinazzi-Pearson V."/>
            <person name="Gilbert L.B."/>
            <person name="Handa Y."/>
            <person name="Herr J.R."/>
            <person name="Hijri M."/>
            <person name="Koul R."/>
            <person name="Kawaguchi M."/>
            <person name="Krajinski F."/>
            <person name="Lammers P.J."/>
            <person name="Masclaux F.G."/>
            <person name="Murat C."/>
            <person name="Morin E."/>
            <person name="Ndikumana S."/>
            <person name="Pagni M."/>
            <person name="Petitpierre D."/>
            <person name="Requena N."/>
            <person name="Rosikiewicz P."/>
            <person name="Riley R."/>
            <person name="Saito K."/>
            <person name="San Clemente H."/>
            <person name="Shapiro H."/>
            <person name="van Tuinen D."/>
            <person name="Becard G."/>
            <person name="Bonfante P."/>
            <person name="Paszkowski U."/>
            <person name="Shachar-Hill Y.Y."/>
            <person name="Tuskan G.A."/>
            <person name="Young P.W."/>
            <person name="Sanders I.R."/>
            <person name="Henrissat B."/>
            <person name="Rensing S.A."/>
            <person name="Grigoriev I.V."/>
            <person name="Corradi N."/>
            <person name="Roux C."/>
            <person name="Martin F."/>
        </authorList>
    </citation>
    <scope>NUCLEOTIDE SEQUENCE [LARGE SCALE GENOMIC DNA]</scope>
    <source>
        <strain evidence="3 4">DAOM 197198</strain>
    </source>
</reference>
<feature type="coiled-coil region" evidence="1">
    <location>
        <begin position="338"/>
        <end position="372"/>
    </location>
</feature>
<feature type="domain" description="Transposable element P transposase-like RNase H" evidence="2">
    <location>
        <begin position="533"/>
        <end position="619"/>
    </location>
</feature>
<organism evidence="3 4">
    <name type="scientific">Rhizophagus irregularis (strain DAOM 181602 / DAOM 197198 / MUCL 43194)</name>
    <name type="common">Arbuscular mycorrhizal fungus</name>
    <name type="synonym">Glomus intraradices</name>
    <dbReference type="NCBI Taxonomy" id="747089"/>
    <lineage>
        <taxon>Eukaryota</taxon>
        <taxon>Fungi</taxon>
        <taxon>Fungi incertae sedis</taxon>
        <taxon>Mucoromycota</taxon>
        <taxon>Glomeromycotina</taxon>
        <taxon>Glomeromycetes</taxon>
        <taxon>Glomerales</taxon>
        <taxon>Glomeraceae</taxon>
        <taxon>Rhizophagus</taxon>
    </lineage>
</organism>
<dbReference type="Pfam" id="PF21787">
    <property type="entry name" value="TNP-like_RNaseH_N"/>
    <property type="match status" value="1"/>
</dbReference>
<name>A0A2P4P7U3_RHIID</name>
<evidence type="ECO:0000256" key="1">
    <source>
        <dbReference type="SAM" id="Coils"/>
    </source>
</evidence>
<dbReference type="Proteomes" id="UP000018888">
    <property type="component" value="Unassembled WGS sequence"/>
</dbReference>
<keyword evidence="4" id="KW-1185">Reference proteome</keyword>
<comment type="caution">
    <text evidence="3">The sequence shown here is derived from an EMBL/GenBank/DDBJ whole genome shotgun (WGS) entry which is preliminary data.</text>
</comment>
<evidence type="ECO:0000313" key="3">
    <source>
        <dbReference type="EMBL" id="POG61448.1"/>
    </source>
</evidence>
<dbReference type="InterPro" id="IPR048365">
    <property type="entry name" value="TNP-like_RNaseH_N"/>
</dbReference>
<accession>A0A2P4P7U3</accession>
<dbReference type="VEuPathDB" id="FungiDB:RhiirFUN_010410"/>
<dbReference type="AlphaFoldDB" id="A0A2P4P7U3"/>
<dbReference type="EMBL" id="AUPC02000341">
    <property type="protein sequence ID" value="POG61448.1"/>
    <property type="molecule type" value="Genomic_DNA"/>
</dbReference>
<protein>
    <recommendedName>
        <fullName evidence="2">Transposable element P transposase-like RNase H domain-containing protein</fullName>
    </recommendedName>
</protein>